<reference evidence="1" key="1">
    <citation type="submission" date="2017-10" db="EMBL/GenBank/DDBJ databases">
        <title>Massilia psychrophilum sp. nov., a novel purple-pigmented bacterium isolated from Tianshan glacier, Xinjiang Municipality, China.</title>
        <authorList>
            <person name="Wang H."/>
        </authorList>
    </citation>
    <scope>NUCLEOTIDE SEQUENCE [LARGE SCALE GENOMIC DNA]</scope>
    <source>
        <strain evidence="1">B2</strain>
    </source>
</reference>
<protein>
    <submittedName>
        <fullName evidence="1">Uncharacterized protein</fullName>
    </submittedName>
</protein>
<sequence length="80" mass="8438">MLASAPAGPAQAQFSGRAWANAGDVARDKQNHQAALDAYRQAADSGYTKLASDKRQPGIAILSVRDFKRFLADSGYASAP</sequence>
<dbReference type="Proteomes" id="UP000229897">
    <property type="component" value="Chromosome"/>
</dbReference>
<evidence type="ECO:0000313" key="1">
    <source>
        <dbReference type="EMBL" id="ATQ76500.1"/>
    </source>
</evidence>
<dbReference type="KEGG" id="mass:CR152_19720"/>
<name>A0A2D2DNG5_9BURK</name>
<gene>
    <name evidence="1" type="ORF">CR152_19720</name>
</gene>
<evidence type="ECO:0000313" key="2">
    <source>
        <dbReference type="Proteomes" id="UP000229897"/>
    </source>
</evidence>
<dbReference type="EMBL" id="CP024608">
    <property type="protein sequence ID" value="ATQ76500.1"/>
    <property type="molecule type" value="Genomic_DNA"/>
</dbReference>
<organism evidence="1 2">
    <name type="scientific">Massilia violaceinigra</name>
    <dbReference type="NCBI Taxonomy" id="2045208"/>
    <lineage>
        <taxon>Bacteria</taxon>
        <taxon>Pseudomonadati</taxon>
        <taxon>Pseudomonadota</taxon>
        <taxon>Betaproteobacteria</taxon>
        <taxon>Burkholderiales</taxon>
        <taxon>Oxalobacteraceae</taxon>
        <taxon>Telluria group</taxon>
        <taxon>Massilia</taxon>
    </lineage>
</organism>
<accession>A0A2D2DNG5</accession>
<dbReference type="AlphaFoldDB" id="A0A2D2DNG5"/>
<proteinExistence type="predicted"/>
<keyword evidence="2" id="KW-1185">Reference proteome</keyword>